<proteinExistence type="predicted"/>
<dbReference type="EMBL" id="CP047045">
    <property type="protein sequence ID" value="QGZ95567.1"/>
    <property type="molecule type" value="Genomic_DNA"/>
</dbReference>
<gene>
    <name evidence="1" type="ORF">DSM104635_02417</name>
</gene>
<sequence length="190" mass="21705">MAKAVFHKGQRVYVKPVATWAVIENVHPQWVKGVEEPLRVTYDAGLGRDFQAHELAAEERAPDKPDLIETENWRILRAVNRLSQDGRDPRHPFPGTFPVVVTDEKDWGGWRVPMAEYDRDPLRIEHQSRVMSNALRLMRVARELIEFTQDYPHETPGQLLELARQAEMVLAAVYHEPQPKGADPATVAAE</sequence>
<organism evidence="1 2">
    <name type="scientific">Terricaulis silvestris</name>
    <dbReference type="NCBI Taxonomy" id="2686094"/>
    <lineage>
        <taxon>Bacteria</taxon>
        <taxon>Pseudomonadati</taxon>
        <taxon>Pseudomonadota</taxon>
        <taxon>Alphaproteobacteria</taxon>
        <taxon>Caulobacterales</taxon>
        <taxon>Caulobacteraceae</taxon>
        <taxon>Terricaulis</taxon>
    </lineage>
</organism>
<dbReference type="Proteomes" id="UP000431269">
    <property type="component" value="Chromosome"/>
</dbReference>
<evidence type="ECO:0000313" key="2">
    <source>
        <dbReference type="Proteomes" id="UP000431269"/>
    </source>
</evidence>
<reference evidence="2" key="1">
    <citation type="submission" date="2019-12" db="EMBL/GenBank/DDBJ databases">
        <title>Complete genome of Terracaulis silvestris 0127_4.</title>
        <authorList>
            <person name="Vieira S."/>
            <person name="Riedel T."/>
            <person name="Sproer C."/>
            <person name="Pascual J."/>
            <person name="Boedeker C."/>
            <person name="Overmann J."/>
        </authorList>
    </citation>
    <scope>NUCLEOTIDE SEQUENCE [LARGE SCALE GENOMIC DNA]</scope>
    <source>
        <strain evidence="2">0127_4</strain>
    </source>
</reference>
<dbReference type="AlphaFoldDB" id="A0A6I6MRY8"/>
<dbReference type="RefSeq" id="WP_158766414.1">
    <property type="nucleotide sequence ID" value="NZ_CP047045.1"/>
</dbReference>
<evidence type="ECO:0000313" key="1">
    <source>
        <dbReference type="EMBL" id="QGZ95567.1"/>
    </source>
</evidence>
<accession>A0A6I6MRY8</accession>
<name>A0A6I6MRY8_9CAUL</name>
<keyword evidence="2" id="KW-1185">Reference proteome</keyword>
<protein>
    <submittedName>
        <fullName evidence="1">Uncharacterized protein</fullName>
    </submittedName>
</protein>
<dbReference type="KEGG" id="tsv:DSM104635_02417"/>